<dbReference type="EMBL" id="CP041692">
    <property type="protein sequence ID" value="QDP94577.1"/>
    <property type="molecule type" value="Genomic_DNA"/>
</dbReference>
<dbReference type="InterPro" id="IPR017881">
    <property type="entry name" value="NirD"/>
</dbReference>
<evidence type="ECO:0000256" key="2">
    <source>
        <dbReference type="ARBA" id="ARBA00022723"/>
    </source>
</evidence>
<gene>
    <name evidence="8" type="primary">nirD</name>
    <name evidence="8" type="ORF">FOE78_00405</name>
</gene>
<dbReference type="PANTHER" id="PTHR40562:SF1">
    <property type="entry name" value="NITRITE REDUCTASE (NADH) SMALL SUBUNIT"/>
    <property type="match status" value="1"/>
</dbReference>
<keyword evidence="3" id="KW-0560">Oxidoreductase</keyword>
<organism evidence="8 9">
    <name type="scientific">Microlunatus elymi</name>
    <dbReference type="NCBI Taxonomy" id="2596828"/>
    <lineage>
        <taxon>Bacteria</taxon>
        <taxon>Bacillati</taxon>
        <taxon>Actinomycetota</taxon>
        <taxon>Actinomycetes</taxon>
        <taxon>Propionibacteriales</taxon>
        <taxon>Propionibacteriaceae</taxon>
        <taxon>Microlunatus</taxon>
    </lineage>
</organism>
<dbReference type="InterPro" id="IPR012748">
    <property type="entry name" value="Rieske-like_NirD"/>
</dbReference>
<dbReference type="OrthoDB" id="3213360at2"/>
<keyword evidence="2" id="KW-0479">Metal-binding</keyword>
<dbReference type="InterPro" id="IPR017941">
    <property type="entry name" value="Rieske_2Fe-2S"/>
</dbReference>
<dbReference type="PROSITE" id="PS51296">
    <property type="entry name" value="RIESKE"/>
    <property type="match status" value="1"/>
</dbReference>
<keyword evidence="5" id="KW-0411">Iron-sulfur</keyword>
<sequence>MTLTADNPTLVDLAWTDVCSLTDLEPEWGEAALLDGRQLAVFRLWDDQVVITSNLDPRTGSAVISRGIVGTRSGCPTVASPLHKESYSLITGECFGNPDLRLQIYLARVVAGRVQVAL</sequence>
<keyword evidence="4" id="KW-0408">Iron</keyword>
<dbReference type="AlphaFoldDB" id="A0A516PTS4"/>
<evidence type="ECO:0000313" key="9">
    <source>
        <dbReference type="Proteomes" id="UP000319263"/>
    </source>
</evidence>
<evidence type="ECO:0000256" key="5">
    <source>
        <dbReference type="ARBA" id="ARBA00023014"/>
    </source>
</evidence>
<evidence type="ECO:0000256" key="3">
    <source>
        <dbReference type="ARBA" id="ARBA00023002"/>
    </source>
</evidence>
<proteinExistence type="predicted"/>
<dbReference type="PROSITE" id="PS51300">
    <property type="entry name" value="NIRD"/>
    <property type="match status" value="1"/>
</dbReference>
<reference evidence="8 9" key="1">
    <citation type="submission" date="2019-07" db="EMBL/GenBank/DDBJ databases">
        <title>Microlunatus dokdonensis sp. nov. isolated from the rhizospheric soil of the wild plant Elymus tsukushiensis.</title>
        <authorList>
            <person name="Ghim S.-Y."/>
            <person name="Hwang Y.-J."/>
            <person name="Son J.-S."/>
            <person name="Shin J.-H."/>
        </authorList>
    </citation>
    <scope>NUCLEOTIDE SEQUENCE [LARGE SCALE GENOMIC DNA]</scope>
    <source>
        <strain evidence="8 9">KUDC0627</strain>
    </source>
</reference>
<dbReference type="NCBIfam" id="TIGR02378">
    <property type="entry name" value="nirD_assim_sml"/>
    <property type="match status" value="1"/>
</dbReference>
<dbReference type="Pfam" id="PF13806">
    <property type="entry name" value="Rieske_2"/>
    <property type="match status" value="1"/>
</dbReference>
<dbReference type="CDD" id="cd03529">
    <property type="entry name" value="Rieske_NirD"/>
    <property type="match status" value="1"/>
</dbReference>
<keyword evidence="9" id="KW-1185">Reference proteome</keyword>
<dbReference type="GO" id="GO:0004497">
    <property type="term" value="F:monooxygenase activity"/>
    <property type="evidence" value="ECO:0007669"/>
    <property type="project" value="UniProtKB-ARBA"/>
</dbReference>
<evidence type="ECO:0000256" key="4">
    <source>
        <dbReference type="ARBA" id="ARBA00023004"/>
    </source>
</evidence>
<protein>
    <submittedName>
        <fullName evidence="8">Nitrite reductase small subunit NirD</fullName>
    </submittedName>
</protein>
<dbReference type="KEGG" id="mik:FOE78_00405"/>
<dbReference type="SUPFAM" id="SSF50022">
    <property type="entry name" value="ISP domain"/>
    <property type="match status" value="1"/>
</dbReference>
<dbReference type="GO" id="GO:0008942">
    <property type="term" value="F:nitrite reductase [NAD(P)H] activity"/>
    <property type="evidence" value="ECO:0007669"/>
    <property type="project" value="InterPro"/>
</dbReference>
<dbReference type="InterPro" id="IPR036922">
    <property type="entry name" value="Rieske_2Fe-2S_sf"/>
</dbReference>
<evidence type="ECO:0000313" key="8">
    <source>
        <dbReference type="EMBL" id="QDP94577.1"/>
    </source>
</evidence>
<name>A0A516PTS4_9ACTN</name>
<dbReference type="GO" id="GO:0016705">
    <property type="term" value="F:oxidoreductase activity, acting on paired donors, with incorporation or reduction of molecular oxygen"/>
    <property type="evidence" value="ECO:0007669"/>
    <property type="project" value="UniProtKB-ARBA"/>
</dbReference>
<dbReference type="GO" id="GO:0051537">
    <property type="term" value="F:2 iron, 2 sulfur cluster binding"/>
    <property type="evidence" value="ECO:0007669"/>
    <property type="project" value="UniProtKB-KW"/>
</dbReference>
<dbReference type="RefSeq" id="WP_143984566.1">
    <property type="nucleotide sequence ID" value="NZ_CP041692.1"/>
</dbReference>
<dbReference type="Proteomes" id="UP000319263">
    <property type="component" value="Chromosome"/>
</dbReference>
<accession>A0A516PTS4</accession>
<dbReference type="GO" id="GO:0046872">
    <property type="term" value="F:metal ion binding"/>
    <property type="evidence" value="ECO:0007669"/>
    <property type="project" value="UniProtKB-KW"/>
</dbReference>
<keyword evidence="1" id="KW-0001">2Fe-2S</keyword>
<evidence type="ECO:0000259" key="7">
    <source>
        <dbReference type="PROSITE" id="PS51296"/>
    </source>
</evidence>
<evidence type="ECO:0000256" key="6">
    <source>
        <dbReference type="ARBA" id="ARBA00023063"/>
    </source>
</evidence>
<feature type="domain" description="Rieske" evidence="7">
    <location>
        <begin position="16"/>
        <end position="116"/>
    </location>
</feature>
<evidence type="ECO:0000256" key="1">
    <source>
        <dbReference type="ARBA" id="ARBA00022714"/>
    </source>
</evidence>
<dbReference type="Gene3D" id="2.102.10.10">
    <property type="entry name" value="Rieske [2Fe-2S] iron-sulphur domain"/>
    <property type="match status" value="1"/>
</dbReference>
<dbReference type="PANTHER" id="PTHR40562">
    <property type="match status" value="1"/>
</dbReference>
<keyword evidence="6" id="KW-0534">Nitrate assimilation</keyword>
<dbReference type="GO" id="GO:0042128">
    <property type="term" value="P:nitrate assimilation"/>
    <property type="evidence" value="ECO:0007669"/>
    <property type="project" value="UniProtKB-KW"/>
</dbReference>